<protein>
    <submittedName>
        <fullName evidence="3">Uncharacterized protein</fullName>
    </submittedName>
</protein>
<reference evidence="3" key="1">
    <citation type="submission" date="2021-01" db="UniProtKB">
        <authorList>
            <consortium name="EnsemblMetazoa"/>
        </authorList>
    </citation>
    <scope>IDENTIFICATION</scope>
</reference>
<dbReference type="RefSeq" id="XP_066934842.1">
    <property type="nucleotide sequence ID" value="XM_067078741.1"/>
</dbReference>
<evidence type="ECO:0000313" key="4">
    <source>
        <dbReference type="Proteomes" id="UP000594262"/>
    </source>
</evidence>
<sequence>MKISLLVLVLATLVVADRAYRDDIRELKKLDQNILYDMLKDKRLYDHVDFDDETKKFLTSHSKDELRDIMDMLSADEDEDEDTGDDKELEEEKGLGDKEMETRPKRKETLDENKKDNDNDEDLDEVLADDADDFDEEDVRHLPKEQRDPWWRGRRRRRFWRTIAKPFKHVGNFVKKHHKKIVKGVVAAAKLCRQTRCHRMIRGKK</sequence>
<feature type="chain" id="PRO_5029767570" evidence="2">
    <location>
        <begin position="17"/>
        <end position="205"/>
    </location>
</feature>
<accession>A0A7M5XBZ1</accession>
<evidence type="ECO:0000256" key="2">
    <source>
        <dbReference type="SAM" id="SignalP"/>
    </source>
</evidence>
<keyword evidence="2" id="KW-0732">Signal</keyword>
<dbReference type="GeneID" id="136822476"/>
<evidence type="ECO:0000313" key="3">
    <source>
        <dbReference type="EnsemblMetazoa" id="CLYHEMP020408.1"/>
    </source>
</evidence>
<feature type="compositionally biased region" description="Acidic residues" evidence="1">
    <location>
        <begin position="75"/>
        <end position="89"/>
    </location>
</feature>
<name>A0A7M5XBZ1_9CNID</name>
<feature type="region of interest" description="Disordered" evidence="1">
    <location>
        <begin position="75"/>
        <end position="123"/>
    </location>
</feature>
<dbReference type="EnsemblMetazoa" id="CLYHEMT020408.1">
    <property type="protein sequence ID" value="CLYHEMP020408.1"/>
    <property type="gene ID" value="CLYHEMG020408"/>
</dbReference>
<feature type="compositionally biased region" description="Basic and acidic residues" evidence="1">
    <location>
        <begin position="90"/>
        <end position="117"/>
    </location>
</feature>
<dbReference type="AlphaFoldDB" id="A0A7M5XBZ1"/>
<proteinExistence type="predicted"/>
<evidence type="ECO:0000256" key="1">
    <source>
        <dbReference type="SAM" id="MobiDB-lite"/>
    </source>
</evidence>
<organism evidence="3 4">
    <name type="scientific">Clytia hemisphaerica</name>
    <dbReference type="NCBI Taxonomy" id="252671"/>
    <lineage>
        <taxon>Eukaryota</taxon>
        <taxon>Metazoa</taxon>
        <taxon>Cnidaria</taxon>
        <taxon>Hydrozoa</taxon>
        <taxon>Hydroidolina</taxon>
        <taxon>Leptothecata</taxon>
        <taxon>Obeliida</taxon>
        <taxon>Clytiidae</taxon>
        <taxon>Clytia</taxon>
    </lineage>
</organism>
<feature type="signal peptide" evidence="2">
    <location>
        <begin position="1"/>
        <end position="16"/>
    </location>
</feature>
<dbReference type="Proteomes" id="UP000594262">
    <property type="component" value="Unplaced"/>
</dbReference>
<keyword evidence="4" id="KW-1185">Reference proteome</keyword>